<dbReference type="HOGENOM" id="CLU_1843105_0_0_0"/>
<dbReference type="OrthoDB" id="195874at2"/>
<dbReference type="AlphaFoldDB" id="B1ZSZ4"/>
<dbReference type="Proteomes" id="UP000007013">
    <property type="component" value="Chromosome"/>
</dbReference>
<reference evidence="2 3" key="1">
    <citation type="journal article" date="2011" name="J. Bacteriol.">
        <title>Genome sequence of the verrucomicrobium Opitutus terrae PB90-1, an abundant inhabitant of rice paddy soil ecosystems.</title>
        <authorList>
            <person name="van Passel M.W."/>
            <person name="Kant R."/>
            <person name="Palva A."/>
            <person name="Copeland A."/>
            <person name="Lucas S."/>
            <person name="Lapidus A."/>
            <person name="Glavina del Rio T."/>
            <person name="Pitluck S."/>
            <person name="Goltsman E."/>
            <person name="Clum A."/>
            <person name="Sun H."/>
            <person name="Schmutz J."/>
            <person name="Larimer F.W."/>
            <person name="Land M.L."/>
            <person name="Hauser L."/>
            <person name="Kyrpides N."/>
            <person name="Mikhailova N."/>
            <person name="Richardson P.P."/>
            <person name="Janssen P.H."/>
            <person name="de Vos W.M."/>
            <person name="Smidt H."/>
        </authorList>
    </citation>
    <scope>NUCLEOTIDE SEQUENCE [LARGE SCALE GENOMIC DNA]</scope>
    <source>
        <strain evidence="3">DSM 11246 / JCM 15787 / PB90-1</strain>
    </source>
</reference>
<gene>
    <name evidence="2" type="ordered locus">Oter_2501</name>
</gene>
<evidence type="ECO:0000313" key="3">
    <source>
        <dbReference type="Proteomes" id="UP000007013"/>
    </source>
</evidence>
<dbReference type="InterPro" id="IPR025402">
    <property type="entry name" value="DMP19_C"/>
</dbReference>
<dbReference type="KEGG" id="ote:Oter_2501"/>
<evidence type="ECO:0000313" key="2">
    <source>
        <dbReference type="EMBL" id="ACB75783.1"/>
    </source>
</evidence>
<protein>
    <recommendedName>
        <fullName evidence="1">DNA mimic protein DMP19 C-terminal domain-containing protein</fullName>
    </recommendedName>
</protein>
<organism evidence="2 3">
    <name type="scientific">Opitutus terrae (strain DSM 11246 / JCM 15787 / PB90-1)</name>
    <dbReference type="NCBI Taxonomy" id="452637"/>
    <lineage>
        <taxon>Bacteria</taxon>
        <taxon>Pseudomonadati</taxon>
        <taxon>Verrucomicrobiota</taxon>
        <taxon>Opitutia</taxon>
        <taxon>Opitutales</taxon>
        <taxon>Opitutaceae</taxon>
        <taxon>Opitutus</taxon>
    </lineage>
</organism>
<evidence type="ECO:0000259" key="1">
    <source>
        <dbReference type="Pfam" id="PF14300"/>
    </source>
</evidence>
<accession>B1ZSZ4</accession>
<dbReference type="EMBL" id="CP001032">
    <property type="protein sequence ID" value="ACB75783.1"/>
    <property type="molecule type" value="Genomic_DNA"/>
</dbReference>
<keyword evidence="3" id="KW-1185">Reference proteome</keyword>
<name>B1ZSZ4_OPITP</name>
<dbReference type="Gene3D" id="1.20.1420.60">
    <property type="match status" value="1"/>
</dbReference>
<feature type="domain" description="DNA mimic protein DMP19 C-terminal" evidence="1">
    <location>
        <begin position="21"/>
        <end position="134"/>
    </location>
</feature>
<dbReference type="RefSeq" id="WP_012375318.1">
    <property type="nucleotide sequence ID" value="NC_010571.1"/>
</dbReference>
<proteinExistence type="predicted"/>
<sequence>MNADLAMQRALDRLKRLGFAGLSEEEKTLAAIWHFESKVANAGFERYFKTVDGELARHAPAAFRAVEARTQAEIAEQANAVFGPGGVPTDPRLREQALRTLSDEARRTFDALERRYFESARDLEDRLARYLERHAPAAR</sequence>
<dbReference type="STRING" id="452637.Oter_2501"/>
<dbReference type="Pfam" id="PF14300">
    <property type="entry name" value="DMP19"/>
    <property type="match status" value="1"/>
</dbReference>